<evidence type="ECO:0000256" key="5">
    <source>
        <dbReference type="ARBA" id="ARBA00023136"/>
    </source>
</evidence>
<keyword evidence="3 7" id="KW-0812">Transmembrane</keyword>
<sequence length="501" mass="52590">MLQSESFYAPEFDRSLNNMSPSTDSAGPLDGQPAGASSEVPAGTPTGTSPEPGHPAPPARTNLVQAAAWALWDWGSSAYSAVIVTFVFAPYLVKAVAEDPVSGTAALGWASGLAGLVVAVVAPAAGARADAKSRHRRLLTIYTGVVVACVFALAFIKSEPVFFLPGLIFLAAASVFFELAQVSYNAMLGRIAAPNSVGKVSNIGWGFGYLGGLAMLLIALFAFILPEVGLFGAVSEGGWRFRLVAGATAVWFAVWAVPLIFLAPRDASGAQVQTARARSGNPVAEWFTSWKQDYKDLFRRLKDLFQNDRQTFVFFIASAVFRDGLTTIFAVAGVLAASAYGFTETQVIYLGIAANVVAAIGCLVSGPLDDAVGPRAVIITGLTCLCIGAVPILLSDSPTVFWACALFLCLFVGPVNASSRSFLTRITPPERAGENFGLYATTGRAISFLGPWLFSLSITIFGFERAGAAGIIVVLLLGLVLMLAVPRTGPGQKRAEQAAQS</sequence>
<evidence type="ECO:0000313" key="10">
    <source>
        <dbReference type="Proteomes" id="UP000242755"/>
    </source>
</evidence>
<keyword evidence="5 7" id="KW-0472">Membrane</keyword>
<dbReference type="InterPro" id="IPR050495">
    <property type="entry name" value="ATG22/LtaA_families"/>
</dbReference>
<evidence type="ECO:0000256" key="4">
    <source>
        <dbReference type="ARBA" id="ARBA00022989"/>
    </source>
</evidence>
<feature type="compositionally biased region" description="Polar residues" evidence="6">
    <location>
        <begin position="15"/>
        <end position="25"/>
    </location>
</feature>
<feature type="transmembrane region" description="Helical" evidence="7">
    <location>
        <begin position="105"/>
        <end position="126"/>
    </location>
</feature>
<feature type="transmembrane region" description="Helical" evidence="7">
    <location>
        <begin position="438"/>
        <end position="460"/>
    </location>
</feature>
<feature type="transmembrane region" description="Helical" evidence="7">
    <location>
        <begin position="346"/>
        <end position="364"/>
    </location>
</feature>
<name>A0A2I1IHF1_9MICO</name>
<comment type="subcellular location">
    <subcellularLocation>
        <location evidence="1">Cell membrane</location>
        <topology evidence="1">Multi-pass membrane protein</topology>
    </subcellularLocation>
</comment>
<gene>
    <name evidence="9" type="ORF">CYJ40_05400</name>
</gene>
<feature type="transmembrane region" description="Helical" evidence="7">
    <location>
        <begin position="138"/>
        <end position="156"/>
    </location>
</feature>
<dbReference type="GO" id="GO:0005886">
    <property type="term" value="C:plasma membrane"/>
    <property type="evidence" value="ECO:0007669"/>
    <property type="project" value="UniProtKB-SubCell"/>
</dbReference>
<feature type="transmembrane region" description="Helical" evidence="7">
    <location>
        <begin position="203"/>
        <end position="224"/>
    </location>
</feature>
<dbReference type="PANTHER" id="PTHR23519:SF1">
    <property type="entry name" value="AUTOPHAGY-RELATED PROTEIN 22"/>
    <property type="match status" value="1"/>
</dbReference>
<feature type="transmembrane region" description="Helical" evidence="7">
    <location>
        <begin position="70"/>
        <end position="93"/>
    </location>
</feature>
<feature type="transmembrane region" description="Helical" evidence="7">
    <location>
        <begin position="466"/>
        <end position="485"/>
    </location>
</feature>
<dbReference type="STRING" id="1176165.GCA_001584405_00915"/>
<feature type="region of interest" description="Disordered" evidence="6">
    <location>
        <begin position="1"/>
        <end position="59"/>
    </location>
</feature>
<dbReference type="Gene3D" id="1.20.1250.20">
    <property type="entry name" value="MFS general substrate transporter like domains"/>
    <property type="match status" value="1"/>
</dbReference>
<dbReference type="InterPro" id="IPR020846">
    <property type="entry name" value="MFS_dom"/>
</dbReference>
<feature type="transmembrane region" description="Helical" evidence="7">
    <location>
        <begin position="162"/>
        <end position="182"/>
    </location>
</feature>
<evidence type="ECO:0000259" key="8">
    <source>
        <dbReference type="PROSITE" id="PS50850"/>
    </source>
</evidence>
<reference evidence="9 10" key="1">
    <citation type="submission" date="2017-12" db="EMBL/GenBank/DDBJ databases">
        <title>Phylogenetic diversity of female urinary microbiome.</title>
        <authorList>
            <person name="Thomas-White K."/>
            <person name="Wolfe A.J."/>
        </authorList>
    </citation>
    <scope>NUCLEOTIDE SEQUENCE [LARGE SCALE GENOMIC DNA]</scope>
    <source>
        <strain evidence="9 10">UMB0426</strain>
    </source>
</reference>
<feature type="transmembrane region" description="Helical" evidence="7">
    <location>
        <begin position="244"/>
        <end position="263"/>
    </location>
</feature>
<evidence type="ECO:0000313" key="9">
    <source>
        <dbReference type="EMBL" id="PKY70550.1"/>
    </source>
</evidence>
<feature type="transmembrane region" description="Helical" evidence="7">
    <location>
        <begin position="376"/>
        <end position="394"/>
    </location>
</feature>
<proteinExistence type="predicted"/>
<dbReference type="PROSITE" id="PS50850">
    <property type="entry name" value="MFS"/>
    <property type="match status" value="1"/>
</dbReference>
<feature type="transmembrane region" description="Helical" evidence="7">
    <location>
        <begin position="400"/>
        <end position="417"/>
    </location>
</feature>
<feature type="transmembrane region" description="Helical" evidence="7">
    <location>
        <begin position="312"/>
        <end position="340"/>
    </location>
</feature>
<evidence type="ECO:0000256" key="1">
    <source>
        <dbReference type="ARBA" id="ARBA00004651"/>
    </source>
</evidence>
<dbReference type="InterPro" id="IPR036259">
    <property type="entry name" value="MFS_trans_sf"/>
</dbReference>
<dbReference type="AlphaFoldDB" id="A0A2I1IHF1"/>
<evidence type="ECO:0000256" key="2">
    <source>
        <dbReference type="ARBA" id="ARBA00022448"/>
    </source>
</evidence>
<organism evidence="9 10">
    <name type="scientific">Brevibacterium ravenspurgense</name>
    <dbReference type="NCBI Taxonomy" id="479117"/>
    <lineage>
        <taxon>Bacteria</taxon>
        <taxon>Bacillati</taxon>
        <taxon>Actinomycetota</taxon>
        <taxon>Actinomycetes</taxon>
        <taxon>Micrococcales</taxon>
        <taxon>Brevibacteriaceae</taxon>
        <taxon>Brevibacterium</taxon>
    </lineage>
</organism>
<protein>
    <submittedName>
        <fullName evidence="9">MFS transporter</fullName>
    </submittedName>
</protein>
<dbReference type="Proteomes" id="UP000242755">
    <property type="component" value="Unassembled WGS sequence"/>
</dbReference>
<feature type="domain" description="Major facilitator superfamily (MFS) profile" evidence="8">
    <location>
        <begin position="310"/>
        <end position="501"/>
    </location>
</feature>
<dbReference type="Pfam" id="PF11700">
    <property type="entry name" value="ATG22"/>
    <property type="match status" value="1"/>
</dbReference>
<accession>A0A2I1IHF1</accession>
<dbReference type="GO" id="GO:0022857">
    <property type="term" value="F:transmembrane transporter activity"/>
    <property type="evidence" value="ECO:0007669"/>
    <property type="project" value="InterPro"/>
</dbReference>
<keyword evidence="4 7" id="KW-1133">Transmembrane helix</keyword>
<dbReference type="PANTHER" id="PTHR23519">
    <property type="entry name" value="AUTOPHAGY-RELATED PROTEIN 22"/>
    <property type="match status" value="1"/>
</dbReference>
<dbReference type="SUPFAM" id="SSF103473">
    <property type="entry name" value="MFS general substrate transporter"/>
    <property type="match status" value="1"/>
</dbReference>
<keyword evidence="2" id="KW-0813">Transport</keyword>
<evidence type="ECO:0000256" key="7">
    <source>
        <dbReference type="SAM" id="Phobius"/>
    </source>
</evidence>
<evidence type="ECO:0000256" key="6">
    <source>
        <dbReference type="SAM" id="MobiDB-lite"/>
    </source>
</evidence>
<dbReference type="EMBL" id="PKGO01000004">
    <property type="protein sequence ID" value="PKY70550.1"/>
    <property type="molecule type" value="Genomic_DNA"/>
</dbReference>
<comment type="caution">
    <text evidence="9">The sequence shown here is derived from an EMBL/GenBank/DDBJ whole genome shotgun (WGS) entry which is preliminary data.</text>
</comment>
<evidence type="ECO:0000256" key="3">
    <source>
        <dbReference type="ARBA" id="ARBA00022692"/>
    </source>
</evidence>
<dbReference type="InterPro" id="IPR024671">
    <property type="entry name" value="Atg22-like"/>
</dbReference>